<proteinExistence type="predicted"/>
<evidence type="ECO:0000313" key="1">
    <source>
        <dbReference type="EMBL" id="NYE03361.1"/>
    </source>
</evidence>
<reference evidence="2" key="2">
    <citation type="submission" date="2020-08" db="EMBL/GenBank/DDBJ databases">
        <title>The Agave Microbiome: Exploring the role of microbial communities in plant adaptations to desert environments.</title>
        <authorList>
            <person name="Partida-Martinez L.P."/>
        </authorList>
    </citation>
    <scope>NUCLEOTIDE SEQUENCE [LARGE SCALE GENOMIC DNA]</scope>
    <source>
        <strain evidence="2">AT2.8</strain>
    </source>
</reference>
<reference evidence="2" key="1">
    <citation type="submission" date="2020-07" db="EMBL/GenBank/DDBJ databases">
        <authorList>
            <person name="Partida-Martinez L."/>
            <person name="Huntemann M."/>
            <person name="Clum A."/>
            <person name="Wang J."/>
            <person name="Palaniappan K."/>
            <person name="Ritter S."/>
            <person name="Chen I.-M."/>
            <person name="Stamatis D."/>
            <person name="Reddy T."/>
            <person name="O'Malley R."/>
            <person name="Daum C."/>
            <person name="Shapiro N."/>
            <person name="Ivanova N."/>
            <person name="Kyrpides N."/>
            <person name="Woyke T."/>
        </authorList>
    </citation>
    <scope>NUCLEOTIDE SEQUENCE [LARGE SCALE GENOMIC DNA]</scope>
    <source>
        <strain evidence="2">AT2.8</strain>
    </source>
</reference>
<dbReference type="AlphaFoldDB" id="A0A852T562"/>
<dbReference type="Proteomes" id="UP000548423">
    <property type="component" value="Unassembled WGS sequence"/>
</dbReference>
<gene>
    <name evidence="1" type="ORF">F4694_000080</name>
</gene>
<accession>A0A852T562</accession>
<evidence type="ECO:0000313" key="2">
    <source>
        <dbReference type="Proteomes" id="UP000548423"/>
    </source>
</evidence>
<organism evidence="1 2">
    <name type="scientific">Neobacillus niacini</name>
    <dbReference type="NCBI Taxonomy" id="86668"/>
    <lineage>
        <taxon>Bacteria</taxon>
        <taxon>Bacillati</taxon>
        <taxon>Bacillota</taxon>
        <taxon>Bacilli</taxon>
        <taxon>Bacillales</taxon>
        <taxon>Bacillaceae</taxon>
        <taxon>Neobacillus</taxon>
    </lineage>
</organism>
<comment type="caution">
    <text evidence="1">The sequence shown here is derived from an EMBL/GenBank/DDBJ whole genome shotgun (WGS) entry which is preliminary data.</text>
</comment>
<protein>
    <submittedName>
        <fullName evidence="1">Nucleoside-diphosphate-sugar epimerase</fullName>
    </submittedName>
</protein>
<name>A0A852T562_9BACI</name>
<sequence length="70" mass="7805">MLENEMESSQITGEAFHISYERPQSVLEVVDNITKLMNSDLVPIIQNQSNLEPKLECGKSQELVGLETGV</sequence>
<dbReference type="EMBL" id="JACCBX010000001">
    <property type="protein sequence ID" value="NYE03361.1"/>
    <property type="molecule type" value="Genomic_DNA"/>
</dbReference>